<sequence>MAKLIISSTFLLIFIWGILPLINTNVTNNSLSKNIDANVYIYSEIEIKEDWSIDNDI</sequence>
<dbReference type="EMBL" id="CP134855">
    <property type="protein sequence ID" value="WNL31551.1"/>
    <property type="molecule type" value="Genomic_DNA"/>
</dbReference>
<evidence type="ECO:0000313" key="1">
    <source>
        <dbReference type="EMBL" id="WNL27654.1"/>
    </source>
</evidence>
<reference evidence="3" key="1">
    <citation type="submission" date="2023-09" db="EMBL/GenBank/DDBJ databases">
        <title>Arcobacter tbilisiensis sp. nov. isolated from chicken meat in Tbilisi, Georgia.</title>
        <authorList>
            <person name="Matthias R."/>
            <person name="Zautner A.E."/>
        </authorList>
    </citation>
    <scope>NUCLEOTIDE SEQUENCE</scope>
    <source>
        <strain evidence="3">LEO 101</strain>
        <strain evidence="1">LEO 49</strain>
        <strain evidence="4">LEO 50</strain>
        <strain evidence="2">LEO 53</strain>
    </source>
</reference>
<gene>
    <name evidence="3" type="ORF">RJG58_08670</name>
    <name evidence="4" type="ORF">RMP69_08670</name>
    <name evidence="1" type="ORF">RMQ65_10245</name>
    <name evidence="2" type="ORF">RMQ67_08670</name>
</gene>
<protein>
    <submittedName>
        <fullName evidence="3">Uncharacterized protein</fullName>
    </submittedName>
</protein>
<dbReference type="EMBL" id="CP135130">
    <property type="protein sequence ID" value="WNP37701.1"/>
    <property type="molecule type" value="Genomic_DNA"/>
</dbReference>
<dbReference type="EMBL" id="CP135131">
    <property type="protein sequence ID" value="WNP39793.1"/>
    <property type="molecule type" value="Genomic_DNA"/>
</dbReference>
<evidence type="ECO:0000313" key="2">
    <source>
        <dbReference type="EMBL" id="WNL31551.1"/>
    </source>
</evidence>
<organism evidence="3">
    <name type="scientific">Arcobacter sp. AZ-2023</name>
    <dbReference type="NCBI Taxonomy" id="3074453"/>
    <lineage>
        <taxon>Bacteria</taxon>
        <taxon>Pseudomonadati</taxon>
        <taxon>Campylobacterota</taxon>
        <taxon>Epsilonproteobacteria</taxon>
        <taxon>Campylobacterales</taxon>
        <taxon>Arcobacteraceae</taxon>
        <taxon>Arcobacter</taxon>
    </lineage>
</organism>
<name>A0AA96R9T1_9BACT</name>
<dbReference type="AlphaFoldDB" id="A0AA96R9T1"/>
<dbReference type="EMBL" id="CP134853">
    <property type="protein sequence ID" value="WNL27654.1"/>
    <property type="molecule type" value="Genomic_DNA"/>
</dbReference>
<accession>A0AA96R9T1</accession>
<proteinExistence type="predicted"/>
<evidence type="ECO:0000313" key="3">
    <source>
        <dbReference type="EMBL" id="WNP37701.1"/>
    </source>
</evidence>
<evidence type="ECO:0000313" key="4">
    <source>
        <dbReference type="EMBL" id="WNP39793.1"/>
    </source>
</evidence>